<proteinExistence type="predicted"/>
<dbReference type="EMBL" id="BART01009304">
    <property type="protein sequence ID" value="GAG66256.1"/>
    <property type="molecule type" value="Genomic_DNA"/>
</dbReference>
<comment type="caution">
    <text evidence="1">The sequence shown here is derived from an EMBL/GenBank/DDBJ whole genome shotgun (WGS) entry which is preliminary data.</text>
</comment>
<dbReference type="AlphaFoldDB" id="X1B2M2"/>
<reference evidence="1" key="1">
    <citation type="journal article" date="2014" name="Front. Microbiol.">
        <title>High frequency of phylogenetically diverse reductive dehalogenase-homologous genes in deep subseafloor sedimentary metagenomes.</title>
        <authorList>
            <person name="Kawai M."/>
            <person name="Futagami T."/>
            <person name="Toyoda A."/>
            <person name="Takaki Y."/>
            <person name="Nishi S."/>
            <person name="Hori S."/>
            <person name="Arai W."/>
            <person name="Tsubouchi T."/>
            <person name="Morono Y."/>
            <person name="Uchiyama I."/>
            <person name="Ito T."/>
            <person name="Fujiyama A."/>
            <person name="Inagaki F."/>
            <person name="Takami H."/>
        </authorList>
    </citation>
    <scope>NUCLEOTIDE SEQUENCE</scope>
    <source>
        <strain evidence="1">Expedition CK06-06</strain>
    </source>
</reference>
<sequence>MPDIELLAKPHIRLIGTNLDIATGLMGTYNDIVDHSKLLPAISTTTIQGATKKESFLDISNMLTFQDSVRIIITGKAGNKYNYRRKEGELTDLWFEGNQTFNTQSGPNTGINTWGETYFTLNGKDPIRTRKYLYNYRDWDDYHEVSVSESNPSQPSWEGGKHTYDNANELGFLLRNNQTGSKVFTLKARTYFQGNYSRIALVIFCIITEVRSPFFESNELDSKK</sequence>
<name>X1B2M2_9ZZZZ</name>
<organism evidence="1">
    <name type="scientific">marine sediment metagenome</name>
    <dbReference type="NCBI Taxonomy" id="412755"/>
    <lineage>
        <taxon>unclassified sequences</taxon>
        <taxon>metagenomes</taxon>
        <taxon>ecological metagenomes</taxon>
    </lineage>
</organism>
<protein>
    <submittedName>
        <fullName evidence="1">Uncharacterized protein</fullName>
    </submittedName>
</protein>
<accession>X1B2M2</accession>
<evidence type="ECO:0000313" key="1">
    <source>
        <dbReference type="EMBL" id="GAG66256.1"/>
    </source>
</evidence>
<gene>
    <name evidence="1" type="ORF">S01H4_20658</name>
</gene>